<keyword evidence="3 6" id="KW-0460">Magnesium</keyword>
<accession>A0ABX7I3B1</accession>
<reference evidence="9 10" key="1">
    <citation type="submission" date="2020-06" db="EMBL/GenBank/DDBJ databases">
        <title>Dyadobacter sandarakinus sp. nov., isolated from the soil of the Arctic Yellow River Station.</title>
        <authorList>
            <person name="Zhang Y."/>
            <person name="Peng F."/>
        </authorList>
    </citation>
    <scope>NUCLEOTIDE SEQUENCE [LARGE SCALE GENOMIC DNA]</scope>
    <source>
        <strain evidence="9 10">Q3-56</strain>
    </source>
</reference>
<dbReference type="CDD" id="cd02009">
    <property type="entry name" value="TPP_SHCHC_synthase"/>
    <property type="match status" value="1"/>
</dbReference>
<dbReference type="PANTHER" id="PTHR42916:SF1">
    <property type="entry name" value="PROTEIN PHYLLO, CHLOROPLASTIC"/>
    <property type="match status" value="1"/>
</dbReference>
<sequence length="572" mass="65027">MAVIQPLVDLAAICYKHGIRHVVVSPGSRSAAITLSFARFGKFRMQVCIDERSAGFIALGMAQQTGIPTVLICTSGSAVYNFAPAVSEAFFQQIPLLVLSADRPKEWIHQYDGQTIYQHEIFGKHVKRSFEFLPDYDHRDTAWAVNRIANEAILLSSSVPQGPVHINIPVREPFYPDENDVFQSTENLRIISKSKATTELSSDEWNRLLDEFESSPRILIAGAQHLPDQPLAAALTHISEEWDIPVLADAVSNLTSDAFIHHHDLFLHAQTSTHLRPDLLITFGKSFVSKEFKQYIRRNPPRQHWHIGQDIFLTDATQTLTMQVPVQAAHFFTTLFEKLDNYLFVTNTDLEIDTSFKACWNEEEYKTRKIKYNFANNLTMLSDLTLLDVLNKQPSSHYQLHVGNSMAIRYVNALLDTKLYSGVFCNRGTSGIDGCVSTAIGAALVNERPTLLLVGDVSFLYDRNGFLIQDLPQNLRIIVVNNAGGNIFRMIDGPKDTLELETYFETRHRFTAENTCKDARIDYQSARLPDELEDKLRWLMEHDQIALLEIFTDPRENERVWKMLKALVRPES</sequence>
<dbReference type="InterPro" id="IPR004433">
    <property type="entry name" value="MenaQ_synth_MenD"/>
</dbReference>
<dbReference type="EMBL" id="CP056775">
    <property type="protein sequence ID" value="QRR00440.1"/>
    <property type="molecule type" value="Genomic_DNA"/>
</dbReference>
<dbReference type="CDD" id="cd07037">
    <property type="entry name" value="TPP_PYR_MenD"/>
    <property type="match status" value="1"/>
</dbReference>
<dbReference type="Proteomes" id="UP000612680">
    <property type="component" value="Chromosome"/>
</dbReference>
<evidence type="ECO:0000256" key="5">
    <source>
        <dbReference type="ARBA" id="ARBA00023211"/>
    </source>
</evidence>
<dbReference type="GO" id="GO:0070204">
    <property type="term" value="F:2-succinyl-5-enolpyruvyl-6-hydroxy-3-cyclohexene-1-carboxylic-acid synthase activity"/>
    <property type="evidence" value="ECO:0007669"/>
    <property type="project" value="UniProtKB-EC"/>
</dbReference>
<evidence type="ECO:0000313" key="9">
    <source>
        <dbReference type="EMBL" id="QRR00440.1"/>
    </source>
</evidence>
<comment type="pathway">
    <text evidence="6">Quinol/quinone metabolism; 1,4-dihydroxy-2-naphthoate biosynthesis; 1,4-dihydroxy-2-naphthoate from chorismate: step 2/7.</text>
</comment>
<evidence type="ECO:0000256" key="6">
    <source>
        <dbReference type="HAMAP-Rule" id="MF_01659"/>
    </source>
</evidence>
<keyword evidence="2 6" id="KW-0479">Metal-binding</keyword>
<name>A0ABX7I3B1_9BACT</name>
<keyword evidence="6" id="KW-0474">Menaquinone biosynthesis</keyword>
<gene>
    <name evidence="6 9" type="primary">menD</name>
    <name evidence="9" type="ORF">HWI92_05730</name>
</gene>
<dbReference type="PIRSF" id="PIRSF004983">
    <property type="entry name" value="MenD"/>
    <property type="match status" value="1"/>
</dbReference>
<evidence type="ECO:0000256" key="2">
    <source>
        <dbReference type="ARBA" id="ARBA00022723"/>
    </source>
</evidence>
<dbReference type="HAMAP" id="MF_01659">
    <property type="entry name" value="MenD"/>
    <property type="match status" value="1"/>
</dbReference>
<feature type="domain" description="Thiamine pyrophosphate enzyme N-terminal TPP-binding" evidence="7">
    <location>
        <begin position="10"/>
        <end position="116"/>
    </location>
</feature>
<evidence type="ECO:0000256" key="4">
    <source>
        <dbReference type="ARBA" id="ARBA00023052"/>
    </source>
</evidence>
<evidence type="ECO:0000259" key="8">
    <source>
        <dbReference type="Pfam" id="PF16582"/>
    </source>
</evidence>
<dbReference type="EC" id="2.2.1.9" evidence="6"/>
<comment type="catalytic activity">
    <reaction evidence="6">
        <text>isochorismate + 2-oxoglutarate + H(+) = 5-enolpyruvoyl-6-hydroxy-2-succinyl-cyclohex-3-ene-1-carboxylate + CO2</text>
        <dbReference type="Rhea" id="RHEA:25593"/>
        <dbReference type="ChEBI" id="CHEBI:15378"/>
        <dbReference type="ChEBI" id="CHEBI:16526"/>
        <dbReference type="ChEBI" id="CHEBI:16810"/>
        <dbReference type="ChEBI" id="CHEBI:29780"/>
        <dbReference type="ChEBI" id="CHEBI:58818"/>
        <dbReference type="EC" id="2.2.1.9"/>
    </reaction>
</comment>
<comment type="pathway">
    <text evidence="6">Quinol/quinone metabolism; menaquinone biosynthesis.</text>
</comment>
<keyword evidence="4 6" id="KW-0786">Thiamine pyrophosphate</keyword>
<comment type="cofactor">
    <cofactor evidence="6">
        <name>Mg(2+)</name>
        <dbReference type="ChEBI" id="CHEBI:18420"/>
    </cofactor>
    <cofactor evidence="6">
        <name>Mn(2+)</name>
        <dbReference type="ChEBI" id="CHEBI:29035"/>
    </cofactor>
</comment>
<dbReference type="NCBIfam" id="TIGR00173">
    <property type="entry name" value="menD"/>
    <property type="match status" value="1"/>
</dbReference>
<dbReference type="Pfam" id="PF02776">
    <property type="entry name" value="TPP_enzyme_N"/>
    <property type="match status" value="1"/>
</dbReference>
<dbReference type="PANTHER" id="PTHR42916">
    <property type="entry name" value="2-SUCCINYL-5-ENOLPYRUVYL-6-HYDROXY-3-CYCLOHEXENE-1-CARBOXYLATE SYNTHASE"/>
    <property type="match status" value="1"/>
</dbReference>
<proteinExistence type="inferred from homology"/>
<keyword evidence="5 6" id="KW-0464">Manganese</keyword>
<comment type="function">
    <text evidence="6">Catalyzes the thiamine diphosphate-dependent decarboxylation of 2-oxoglutarate and the subsequent addition of the resulting succinic semialdehyde-thiamine pyrophosphate anion to isochorismate to yield 2-succinyl-5-enolpyruvyl-6-hydroxy-3-cyclohexene-1-carboxylate (SEPHCHC).</text>
</comment>
<dbReference type="InterPro" id="IPR012001">
    <property type="entry name" value="Thiamin_PyroP_enz_TPP-bd_dom"/>
</dbReference>
<comment type="cofactor">
    <cofactor evidence="6">
        <name>thiamine diphosphate</name>
        <dbReference type="ChEBI" id="CHEBI:58937"/>
    </cofactor>
    <text evidence="6">Binds 1 thiamine pyrophosphate per subunit.</text>
</comment>
<comment type="subunit">
    <text evidence="6">Homodimer.</text>
</comment>
<dbReference type="SUPFAM" id="SSF52518">
    <property type="entry name" value="Thiamin diphosphate-binding fold (THDP-binding)"/>
    <property type="match status" value="2"/>
</dbReference>
<feature type="domain" description="Menaquinone biosynthesis protein MenD middle" evidence="8">
    <location>
        <begin position="207"/>
        <end position="331"/>
    </location>
</feature>
<keyword evidence="1 6" id="KW-0808">Transferase</keyword>
<evidence type="ECO:0000313" key="10">
    <source>
        <dbReference type="Proteomes" id="UP000612680"/>
    </source>
</evidence>
<dbReference type="Gene3D" id="3.40.50.1220">
    <property type="entry name" value="TPP-binding domain"/>
    <property type="match status" value="1"/>
</dbReference>
<organism evidence="9 10">
    <name type="scientific">Dyadobacter sandarakinus</name>
    <dbReference type="NCBI Taxonomy" id="2747268"/>
    <lineage>
        <taxon>Bacteria</taxon>
        <taxon>Pseudomonadati</taxon>
        <taxon>Bacteroidota</taxon>
        <taxon>Cytophagia</taxon>
        <taxon>Cytophagales</taxon>
        <taxon>Spirosomataceae</taxon>
        <taxon>Dyadobacter</taxon>
    </lineage>
</organism>
<keyword evidence="10" id="KW-1185">Reference proteome</keyword>
<dbReference type="RefSeq" id="WP_204661499.1">
    <property type="nucleotide sequence ID" value="NZ_CP056775.1"/>
</dbReference>
<evidence type="ECO:0000256" key="1">
    <source>
        <dbReference type="ARBA" id="ARBA00022679"/>
    </source>
</evidence>
<dbReference type="Gene3D" id="3.40.50.970">
    <property type="match status" value="2"/>
</dbReference>
<dbReference type="InterPro" id="IPR029061">
    <property type="entry name" value="THDP-binding"/>
</dbReference>
<evidence type="ECO:0000256" key="3">
    <source>
        <dbReference type="ARBA" id="ARBA00022842"/>
    </source>
</evidence>
<protein>
    <recommendedName>
        <fullName evidence="6">2-succinyl-5-enolpyruvyl-6-hydroxy-3-cyclohexene-1-carboxylate synthase</fullName>
        <shortName evidence="6">SEPHCHC synthase</shortName>
        <ecNumber evidence="6">2.2.1.9</ecNumber>
    </recommendedName>
    <alternativeName>
        <fullName evidence="6">Menaquinone biosynthesis protein MenD</fullName>
    </alternativeName>
</protein>
<dbReference type="InterPro" id="IPR032264">
    <property type="entry name" value="MenD_middle"/>
</dbReference>
<dbReference type="Pfam" id="PF16582">
    <property type="entry name" value="TPP_enzyme_M_2"/>
    <property type="match status" value="1"/>
</dbReference>
<comment type="similarity">
    <text evidence="6">Belongs to the TPP enzyme family. MenD subfamily.</text>
</comment>
<evidence type="ECO:0000259" key="7">
    <source>
        <dbReference type="Pfam" id="PF02776"/>
    </source>
</evidence>